<reference evidence="4 5" key="1">
    <citation type="submission" date="2018-05" db="EMBL/GenBank/DDBJ databases">
        <title>Isolation and genomic analyses of lactose-positive bacteria from faecal samples of preterm neonates.</title>
        <authorList>
            <person name="Chen Y."/>
            <person name="Brook T.C."/>
            <person name="O'Neill I."/>
            <person name="Soe C.Z."/>
            <person name="Hall L.J."/>
            <person name="Hoyles L."/>
        </authorList>
    </citation>
    <scope>NUCLEOTIDE SEQUENCE [LARGE SCALE GENOMIC DNA]</scope>
    <source>
        <strain evidence="4 5">P080C CL</strain>
    </source>
</reference>
<dbReference type="InterPro" id="IPR036275">
    <property type="entry name" value="YdgH-like_sf"/>
</dbReference>
<name>A0ABY2PZV3_9ENTR</name>
<comment type="caution">
    <text evidence="4">The sequence shown here is derived from an EMBL/GenBank/DDBJ whole genome shotgun (WGS) entry which is preliminary data.</text>
</comment>
<protein>
    <submittedName>
        <fullName evidence="4">DUF1471 domain-containing protein</fullName>
    </submittedName>
</protein>
<dbReference type="Proteomes" id="UP000306790">
    <property type="component" value="Unassembled WGS sequence"/>
</dbReference>
<dbReference type="InterPro" id="IPR025543">
    <property type="entry name" value="Dodecin-like"/>
</dbReference>
<organism evidence="4 5">
    <name type="scientific">Citrobacter murliniae</name>
    <dbReference type="NCBI Taxonomy" id="67829"/>
    <lineage>
        <taxon>Bacteria</taxon>
        <taxon>Pseudomonadati</taxon>
        <taxon>Pseudomonadota</taxon>
        <taxon>Gammaproteobacteria</taxon>
        <taxon>Enterobacterales</taxon>
        <taxon>Enterobacteriaceae</taxon>
        <taxon>Citrobacter</taxon>
        <taxon>Citrobacter freundii complex</taxon>
    </lineage>
</organism>
<feature type="signal peptide" evidence="2">
    <location>
        <begin position="1"/>
        <end position="21"/>
    </location>
</feature>
<dbReference type="EMBL" id="QFVP01000002">
    <property type="protein sequence ID" value="THE41274.1"/>
    <property type="molecule type" value="Genomic_DNA"/>
</dbReference>
<evidence type="ECO:0000256" key="2">
    <source>
        <dbReference type="SAM" id="SignalP"/>
    </source>
</evidence>
<evidence type="ECO:0000259" key="3">
    <source>
        <dbReference type="Pfam" id="PF07338"/>
    </source>
</evidence>
<feature type="chain" id="PRO_5046249500" evidence="2">
    <location>
        <begin position="22"/>
        <end position="83"/>
    </location>
</feature>
<accession>A0ABY2PZV3</accession>
<evidence type="ECO:0000256" key="1">
    <source>
        <dbReference type="ARBA" id="ARBA00022729"/>
    </source>
</evidence>
<proteinExistence type="predicted"/>
<dbReference type="RefSeq" id="WP_045440279.1">
    <property type="nucleotide sequence ID" value="NZ_QFVP01000002.1"/>
</dbReference>
<evidence type="ECO:0000313" key="4">
    <source>
        <dbReference type="EMBL" id="THE41274.1"/>
    </source>
</evidence>
<keyword evidence="5" id="KW-1185">Reference proteome</keyword>
<gene>
    <name evidence="4" type="ORF">DJ535_03565</name>
</gene>
<keyword evidence="1 2" id="KW-0732">Signal</keyword>
<dbReference type="Gene3D" id="3.30.1660.10">
    <property type="entry name" value="Flavin-binding protein dodecin"/>
    <property type="match status" value="1"/>
</dbReference>
<evidence type="ECO:0000313" key="5">
    <source>
        <dbReference type="Proteomes" id="UP000306790"/>
    </source>
</evidence>
<feature type="domain" description="YdgH/BhsA/McbA-like" evidence="3">
    <location>
        <begin position="32"/>
        <end position="83"/>
    </location>
</feature>
<sequence length="83" mass="8971">MKTLFVTTFLIGFISMNVASAAQHINHTDGKQKIGVVSTSNAYTLNDLSNELSRKADEQGATSFKILSITGNNRLHGVAAIYK</sequence>
<dbReference type="InterPro" id="IPR010854">
    <property type="entry name" value="YdgH/BhsA/McbA-like_dom"/>
</dbReference>
<dbReference type="SUPFAM" id="SSF159871">
    <property type="entry name" value="YdgH-like"/>
    <property type="match status" value="1"/>
</dbReference>
<dbReference type="Pfam" id="PF07338">
    <property type="entry name" value="YdgH_BhsA-like"/>
    <property type="match status" value="1"/>
</dbReference>